<feature type="domain" description="SPOR" evidence="4">
    <location>
        <begin position="88"/>
        <end position="169"/>
    </location>
</feature>
<gene>
    <name evidence="5" type="ORF">GCM10023331_32270</name>
</gene>
<organism evidence="5 6">
    <name type="scientific">Algivirga pacifica</name>
    <dbReference type="NCBI Taxonomy" id="1162670"/>
    <lineage>
        <taxon>Bacteria</taxon>
        <taxon>Pseudomonadati</taxon>
        <taxon>Bacteroidota</taxon>
        <taxon>Cytophagia</taxon>
        <taxon>Cytophagales</taxon>
        <taxon>Flammeovirgaceae</taxon>
        <taxon>Algivirga</taxon>
    </lineage>
</organism>
<comment type="caution">
    <text evidence="5">The sequence shown here is derived from an EMBL/GenBank/DDBJ whole genome shotgun (WGS) entry which is preliminary data.</text>
</comment>
<evidence type="ECO:0000256" key="3">
    <source>
        <dbReference type="SAM" id="SignalP"/>
    </source>
</evidence>
<dbReference type="PROSITE" id="PS51724">
    <property type="entry name" value="SPOR"/>
    <property type="match status" value="1"/>
</dbReference>
<dbReference type="PROSITE" id="PS51257">
    <property type="entry name" value="PROKAR_LIPOPROTEIN"/>
    <property type="match status" value="1"/>
</dbReference>
<evidence type="ECO:0000313" key="6">
    <source>
        <dbReference type="Proteomes" id="UP001500298"/>
    </source>
</evidence>
<dbReference type="EMBL" id="BAABJX010000052">
    <property type="protein sequence ID" value="GAA4844988.1"/>
    <property type="molecule type" value="Genomic_DNA"/>
</dbReference>
<keyword evidence="6" id="KW-1185">Reference proteome</keyword>
<dbReference type="InterPro" id="IPR012640">
    <property type="entry name" value="Membr_lipoprot_lipid_attach_CS"/>
</dbReference>
<evidence type="ECO:0000256" key="2">
    <source>
        <dbReference type="ARBA" id="ARBA00022729"/>
    </source>
</evidence>
<dbReference type="RefSeq" id="WP_345373657.1">
    <property type="nucleotide sequence ID" value="NZ_BAABJX010000052.1"/>
</dbReference>
<dbReference type="InterPro" id="IPR007730">
    <property type="entry name" value="SPOR-like_dom"/>
</dbReference>
<proteinExistence type="predicted"/>
<feature type="signal peptide" evidence="3">
    <location>
        <begin position="1"/>
        <end position="25"/>
    </location>
</feature>
<evidence type="ECO:0000313" key="5">
    <source>
        <dbReference type="EMBL" id="GAA4844988.1"/>
    </source>
</evidence>
<sequence length="189" mass="21169">MKKYLLFLSIIAVVSACKSSQSTTAGTSAKGDFNDILNEDLSVYRPALTLEDTLTLDIENFSSSSVTPEGDIRDSLQHKLSLMKERRNGVVDGYSIQVYSGISRSKAQQAVGRLYNIQEFGSPTLDYEQPNYKVKVGEYTSKLAAYGAHKQLRKVFPTALIVSDKIYLKRADMETPTDSTQQNMEEERY</sequence>
<feature type="chain" id="PRO_5045320248" description="Type IV secretion system putative lipoprotein virB7" evidence="3">
    <location>
        <begin position="26"/>
        <end position="189"/>
    </location>
</feature>
<dbReference type="Proteomes" id="UP001500298">
    <property type="component" value="Unassembled WGS sequence"/>
</dbReference>
<protein>
    <recommendedName>
        <fullName evidence="1">Type IV secretion system putative lipoprotein virB7</fullName>
    </recommendedName>
</protein>
<keyword evidence="2 3" id="KW-0732">Signal</keyword>
<dbReference type="Pfam" id="PF05036">
    <property type="entry name" value="SPOR"/>
    <property type="match status" value="1"/>
</dbReference>
<accession>A0ABP9DGA1</accession>
<name>A0ABP9DGA1_9BACT</name>
<evidence type="ECO:0000259" key="4">
    <source>
        <dbReference type="PROSITE" id="PS51724"/>
    </source>
</evidence>
<evidence type="ECO:0000256" key="1">
    <source>
        <dbReference type="ARBA" id="ARBA00017922"/>
    </source>
</evidence>
<dbReference type="Pfam" id="PF08139">
    <property type="entry name" value="LPAM_1"/>
    <property type="match status" value="1"/>
</dbReference>
<reference evidence="6" key="1">
    <citation type="journal article" date="2019" name="Int. J. Syst. Evol. Microbiol.">
        <title>The Global Catalogue of Microorganisms (GCM) 10K type strain sequencing project: providing services to taxonomists for standard genome sequencing and annotation.</title>
        <authorList>
            <consortium name="The Broad Institute Genomics Platform"/>
            <consortium name="The Broad Institute Genome Sequencing Center for Infectious Disease"/>
            <person name="Wu L."/>
            <person name="Ma J."/>
        </authorList>
    </citation>
    <scope>NUCLEOTIDE SEQUENCE [LARGE SCALE GENOMIC DNA]</scope>
    <source>
        <strain evidence="6">JCM 18326</strain>
    </source>
</reference>